<dbReference type="EMBL" id="LAZR01022757">
    <property type="protein sequence ID" value="KKL80776.1"/>
    <property type="molecule type" value="Genomic_DNA"/>
</dbReference>
<evidence type="ECO:0000313" key="1">
    <source>
        <dbReference type="EMBL" id="KKL80776.1"/>
    </source>
</evidence>
<gene>
    <name evidence="1" type="ORF">LCGC14_2001390</name>
</gene>
<reference evidence="1" key="1">
    <citation type="journal article" date="2015" name="Nature">
        <title>Complex archaea that bridge the gap between prokaryotes and eukaryotes.</title>
        <authorList>
            <person name="Spang A."/>
            <person name="Saw J.H."/>
            <person name="Jorgensen S.L."/>
            <person name="Zaremba-Niedzwiedzka K."/>
            <person name="Martijn J."/>
            <person name="Lind A.E."/>
            <person name="van Eijk R."/>
            <person name="Schleper C."/>
            <person name="Guy L."/>
            <person name="Ettema T.J."/>
        </authorList>
    </citation>
    <scope>NUCLEOTIDE SEQUENCE</scope>
</reference>
<protein>
    <submittedName>
        <fullName evidence="1">Uncharacterized protein</fullName>
    </submittedName>
</protein>
<comment type="caution">
    <text evidence="1">The sequence shown here is derived from an EMBL/GenBank/DDBJ whole genome shotgun (WGS) entry which is preliminary data.</text>
</comment>
<sequence>MTQPNTIIIHMAMGFNFEPQELKRLQRDMMDLVPIPKRRSFSLTASQGIIEDKRDKNRFQSIDNFSNPIEIERVHGTDMMSFGHAIKEED</sequence>
<proteinExistence type="predicted"/>
<name>A0A0F9FQU5_9ZZZZ</name>
<dbReference type="AlphaFoldDB" id="A0A0F9FQU5"/>
<accession>A0A0F9FQU5</accession>
<organism evidence="1">
    <name type="scientific">marine sediment metagenome</name>
    <dbReference type="NCBI Taxonomy" id="412755"/>
    <lineage>
        <taxon>unclassified sequences</taxon>
        <taxon>metagenomes</taxon>
        <taxon>ecological metagenomes</taxon>
    </lineage>
</organism>